<feature type="compositionally biased region" description="Acidic residues" evidence="1">
    <location>
        <begin position="313"/>
        <end position="333"/>
    </location>
</feature>
<feature type="region of interest" description="Disordered" evidence="1">
    <location>
        <begin position="254"/>
        <end position="333"/>
    </location>
</feature>
<dbReference type="Proteomes" id="UP000322000">
    <property type="component" value="Chromosome 21"/>
</dbReference>
<evidence type="ECO:0000313" key="3">
    <source>
        <dbReference type="RefSeq" id="XP_026745290.1"/>
    </source>
</evidence>
<proteinExistence type="predicted"/>
<feature type="compositionally biased region" description="Low complexity" evidence="1">
    <location>
        <begin position="212"/>
        <end position="231"/>
    </location>
</feature>
<dbReference type="KEGG" id="tnl:113506659"/>
<dbReference type="GeneID" id="113506659"/>
<feature type="region of interest" description="Disordered" evidence="1">
    <location>
        <begin position="160"/>
        <end position="241"/>
    </location>
</feature>
<dbReference type="InParanoid" id="A0A7E5WWR8"/>
<evidence type="ECO:0000256" key="1">
    <source>
        <dbReference type="SAM" id="MobiDB-lite"/>
    </source>
</evidence>
<organism evidence="2 3">
    <name type="scientific">Trichoplusia ni</name>
    <name type="common">Cabbage looper</name>
    <dbReference type="NCBI Taxonomy" id="7111"/>
    <lineage>
        <taxon>Eukaryota</taxon>
        <taxon>Metazoa</taxon>
        <taxon>Ecdysozoa</taxon>
        <taxon>Arthropoda</taxon>
        <taxon>Hexapoda</taxon>
        <taxon>Insecta</taxon>
        <taxon>Pterygota</taxon>
        <taxon>Neoptera</taxon>
        <taxon>Endopterygota</taxon>
        <taxon>Lepidoptera</taxon>
        <taxon>Glossata</taxon>
        <taxon>Ditrysia</taxon>
        <taxon>Noctuoidea</taxon>
        <taxon>Noctuidae</taxon>
        <taxon>Plusiinae</taxon>
        <taxon>Trichoplusia</taxon>
    </lineage>
</organism>
<keyword evidence="2" id="KW-1185">Reference proteome</keyword>
<reference evidence="3" key="1">
    <citation type="submission" date="2025-08" db="UniProtKB">
        <authorList>
            <consortium name="RefSeq"/>
        </authorList>
    </citation>
    <scope>IDENTIFICATION</scope>
</reference>
<dbReference type="RefSeq" id="XP_026745290.1">
    <property type="nucleotide sequence ID" value="XM_026889489.1"/>
</dbReference>
<gene>
    <name evidence="3" type="primary">LOC113506659</name>
</gene>
<protein>
    <submittedName>
        <fullName evidence="3">Uncharacterized protein LOC113506659 isoform X1</fullName>
    </submittedName>
</protein>
<evidence type="ECO:0000313" key="2">
    <source>
        <dbReference type="Proteomes" id="UP000322000"/>
    </source>
</evidence>
<dbReference type="AlphaFoldDB" id="A0A7E5WWR8"/>
<name>A0A7E5WWR8_TRINI</name>
<feature type="compositionally biased region" description="Low complexity" evidence="1">
    <location>
        <begin position="288"/>
        <end position="312"/>
    </location>
</feature>
<accession>A0A7E5WWR8</accession>
<sequence>MFLNTVSHPTDTTIVALVSQVSVTALFILDGLLKQELFVGIIGLKLFQHELPAVKRLERIAREQRRADVLDVLRALLLQGPVSFYYTHELGLSMPVDAAMNSPYKYAIMANDQLSALVEIHKLREEYSDIGGAAAHLEESFAQRLTACLKIVKPVKSAKRARLASDPQDKSGPSGSSAEPKAGGSKQPKKRKAMESQEQAQPVGLAQRDEPIPSGSGINKGKGKSSANSAPPGEGNASNKRKRISHFDCTCDSDGEDHECQSTSAGNAGDSYGDDLDLSLFTKEMPRAGPSGSSQAGGAAEAKSTGDSADTADSTDSDSTDDDEGIDFNAEDDEIPVIEVVPKADRLAMQGRKVERRYLKQTILKSRLRRMGILEVAFGIPEEE</sequence>